<reference evidence="1" key="1">
    <citation type="thesis" date="2021" institute="BYU ScholarsArchive" country="Provo, UT, USA">
        <title>Applications of and Algorithms for Genome Assembly and Genomic Analyses with an Emphasis on Marine Teleosts.</title>
        <authorList>
            <person name="Pickett B.D."/>
        </authorList>
    </citation>
    <scope>NUCLEOTIDE SEQUENCE</scope>
    <source>
        <strain evidence="1">HI-2016</strain>
    </source>
</reference>
<keyword evidence="2" id="KW-1185">Reference proteome</keyword>
<sequence length="303" mass="33281">MFDLKSLYLVSHDIAAADGRGYGLGYFLPPRRQGIQSVFWVAGRQVVYGVDRCQLHWPRHTFRAAKGQQTSWSVPITHTFKKTYLFPAEERGTDKHGDFTSDPSESGDITGFSCTSVSSFTGEAKDNWLETVFVPNLPNLGGIYWCCLPLFARMLTFAAANGRISKHRGLPGISGKVIADGASCRILRFVTCHFFLRHFDCRAVIRSLIHPKGIDAWLPTRLIVLTFRRSPKLSSSSEDSLISAGPLEMLPLIFSSSSGILAEEVSTCSPAKASDFCNSPDLMPLFRGVPEFVALVATLALGA</sequence>
<dbReference type="AlphaFoldDB" id="A0A8T2MKW4"/>
<dbReference type="OrthoDB" id="2238957at2759"/>
<accession>A0A8T2MKW4</accession>
<name>A0A8T2MKW4_9TELE</name>
<protein>
    <submittedName>
        <fullName evidence="1">Uncharacterized protein</fullName>
    </submittedName>
</protein>
<evidence type="ECO:0000313" key="2">
    <source>
        <dbReference type="Proteomes" id="UP000824540"/>
    </source>
</evidence>
<dbReference type="Proteomes" id="UP000824540">
    <property type="component" value="Unassembled WGS sequence"/>
</dbReference>
<feature type="non-terminal residue" evidence="1">
    <location>
        <position position="1"/>
    </location>
</feature>
<evidence type="ECO:0000313" key="1">
    <source>
        <dbReference type="EMBL" id="KAG9328854.1"/>
    </source>
</evidence>
<comment type="caution">
    <text evidence="1">The sequence shown here is derived from an EMBL/GenBank/DDBJ whole genome shotgun (WGS) entry which is preliminary data.</text>
</comment>
<proteinExistence type="predicted"/>
<dbReference type="EMBL" id="JAFBMS010001753">
    <property type="protein sequence ID" value="KAG9328854.1"/>
    <property type="molecule type" value="Genomic_DNA"/>
</dbReference>
<organism evidence="1 2">
    <name type="scientific">Albula glossodonta</name>
    <name type="common">roundjaw bonefish</name>
    <dbReference type="NCBI Taxonomy" id="121402"/>
    <lineage>
        <taxon>Eukaryota</taxon>
        <taxon>Metazoa</taxon>
        <taxon>Chordata</taxon>
        <taxon>Craniata</taxon>
        <taxon>Vertebrata</taxon>
        <taxon>Euteleostomi</taxon>
        <taxon>Actinopterygii</taxon>
        <taxon>Neopterygii</taxon>
        <taxon>Teleostei</taxon>
        <taxon>Albuliformes</taxon>
        <taxon>Albulidae</taxon>
        <taxon>Albula</taxon>
    </lineage>
</organism>
<gene>
    <name evidence="1" type="ORF">JZ751_010118</name>
</gene>